<dbReference type="EC" id="3.5.99.6" evidence="1"/>
<dbReference type="InterPro" id="IPR037171">
    <property type="entry name" value="NagB/RpiA_transferase-like"/>
</dbReference>
<protein>
    <submittedName>
        <fullName evidence="1">Glucosamine-6-phosphate deaminase</fullName>
        <ecNumber evidence="1">3.5.99.6</ecNumber>
    </submittedName>
</protein>
<name>A0A0B7H6G9_9FLAO</name>
<gene>
    <name evidence="1" type="ORF">CCAN12_370005</name>
</gene>
<sequence>MKKAIEQAGGIDFQLLGIGRTGHIGFLTNLGSHINSATRMVTLNKVTKTDAAETFGGYKNVPSKAITMGGRYG</sequence>
<dbReference type="SUPFAM" id="SSF100950">
    <property type="entry name" value="NagB/RpiA/CoA transferase-like"/>
    <property type="match status" value="1"/>
</dbReference>
<dbReference type="PANTHER" id="PTHR42892">
    <property type="entry name" value="GLUCOSAMINE-6-PHOSPHATE DEAMINASE-LIKE PROTEIN BT_0258-RELATED"/>
    <property type="match status" value="1"/>
</dbReference>
<organism evidence="1 2">
    <name type="scientific">Capnocytophaga canimorsus</name>
    <dbReference type="NCBI Taxonomy" id="28188"/>
    <lineage>
        <taxon>Bacteria</taxon>
        <taxon>Pseudomonadati</taxon>
        <taxon>Bacteroidota</taxon>
        <taxon>Flavobacteriia</taxon>
        <taxon>Flavobacteriales</taxon>
        <taxon>Flavobacteriaceae</taxon>
        <taxon>Capnocytophaga</taxon>
    </lineage>
</organism>
<dbReference type="AlphaFoldDB" id="A0A0B7H6G9"/>
<dbReference type="EMBL" id="CDOE01000031">
    <property type="protein sequence ID" value="CEN33198.1"/>
    <property type="molecule type" value="Genomic_DNA"/>
</dbReference>
<dbReference type="Gene3D" id="3.40.50.1360">
    <property type="match status" value="1"/>
</dbReference>
<reference evidence="1 2" key="1">
    <citation type="submission" date="2015-01" db="EMBL/GenBank/DDBJ databases">
        <authorList>
            <person name="Xiang T."/>
            <person name="Song Y."/>
            <person name="Huang L."/>
            <person name="Wang B."/>
            <person name="Wu P."/>
        </authorList>
    </citation>
    <scope>NUCLEOTIDE SEQUENCE [LARGE SCALE GENOMIC DNA]</scope>
    <source>
        <strain evidence="1 2">Cc12</strain>
    </source>
</reference>
<proteinExistence type="predicted"/>
<dbReference type="GO" id="GO:0004342">
    <property type="term" value="F:glucosamine-6-phosphate deaminase activity"/>
    <property type="evidence" value="ECO:0007669"/>
    <property type="project" value="UniProtKB-EC"/>
</dbReference>
<evidence type="ECO:0000313" key="1">
    <source>
        <dbReference type="EMBL" id="CEN33198.1"/>
    </source>
</evidence>
<evidence type="ECO:0000313" key="2">
    <source>
        <dbReference type="Proteomes" id="UP000044026"/>
    </source>
</evidence>
<dbReference type="Proteomes" id="UP000044026">
    <property type="component" value="Unassembled WGS sequence"/>
</dbReference>
<accession>A0A0B7H6G9</accession>
<dbReference type="PANTHER" id="PTHR42892:SF1">
    <property type="entry name" value="GLUCOSAMINE-6-PHOSPHATE ISOMERASE"/>
    <property type="match status" value="1"/>
</dbReference>
<dbReference type="InterPro" id="IPR052960">
    <property type="entry name" value="GlcN6P_deaminase-like"/>
</dbReference>
<keyword evidence="1" id="KW-0378">Hydrolase</keyword>